<dbReference type="Pfam" id="PF00497">
    <property type="entry name" value="SBP_bac_3"/>
    <property type="match status" value="1"/>
</dbReference>
<accession>A0A1A8XW41</accession>
<dbReference type="InterPro" id="IPR001638">
    <property type="entry name" value="Solute-binding_3/MltF_N"/>
</dbReference>
<organism evidence="6 7">
    <name type="scientific">Candidatus Accumulibacter aalborgensis</name>
    <dbReference type="NCBI Taxonomy" id="1860102"/>
    <lineage>
        <taxon>Bacteria</taxon>
        <taxon>Pseudomonadati</taxon>
        <taxon>Pseudomonadota</taxon>
        <taxon>Betaproteobacteria</taxon>
        <taxon>Candidatus Accumulibacter</taxon>
    </lineage>
</organism>
<evidence type="ECO:0000256" key="4">
    <source>
        <dbReference type="SAM" id="SignalP"/>
    </source>
</evidence>
<protein>
    <submittedName>
        <fullName evidence="6">Glutamate/aspartate periplasmic binding protein</fullName>
    </submittedName>
</protein>
<evidence type="ECO:0000256" key="2">
    <source>
        <dbReference type="ARBA" id="ARBA00022448"/>
    </source>
</evidence>
<dbReference type="EMBL" id="FLQX01000145">
    <property type="protein sequence ID" value="SBT08936.1"/>
    <property type="molecule type" value="Genomic_DNA"/>
</dbReference>
<dbReference type="SMART" id="SM00062">
    <property type="entry name" value="PBPb"/>
    <property type="match status" value="1"/>
</dbReference>
<dbReference type="PANTHER" id="PTHR30085:SF2">
    <property type="entry name" value="GLUTAMATE_ASPARTATE IMPORT SOLUTE-BINDING PROTEIN"/>
    <property type="match status" value="1"/>
</dbReference>
<dbReference type="GO" id="GO:0006865">
    <property type="term" value="P:amino acid transport"/>
    <property type="evidence" value="ECO:0007669"/>
    <property type="project" value="TreeGrafter"/>
</dbReference>
<dbReference type="GO" id="GO:0030288">
    <property type="term" value="C:outer membrane-bounded periplasmic space"/>
    <property type="evidence" value="ECO:0007669"/>
    <property type="project" value="TreeGrafter"/>
</dbReference>
<dbReference type="SUPFAM" id="SSF53850">
    <property type="entry name" value="Periplasmic binding protein-like II"/>
    <property type="match status" value="1"/>
</dbReference>
<dbReference type="RefSeq" id="WP_186408536.1">
    <property type="nucleotide sequence ID" value="NZ_FLQX01000145.1"/>
</dbReference>
<evidence type="ECO:0000259" key="5">
    <source>
        <dbReference type="SMART" id="SM00062"/>
    </source>
</evidence>
<keyword evidence="3 4" id="KW-0732">Signal</keyword>
<keyword evidence="2" id="KW-0813">Transport</keyword>
<name>A0A1A8XW41_9PROT</name>
<comment type="similarity">
    <text evidence="1">Belongs to the bacterial solute-binding protein 3 family.</text>
</comment>
<dbReference type="InterPro" id="IPR051455">
    <property type="entry name" value="Bact_solute-bind_prot3"/>
</dbReference>
<dbReference type="STRING" id="1860102.ACCAA_660012"/>
<reference evidence="6 7" key="1">
    <citation type="submission" date="2016-06" db="EMBL/GenBank/DDBJ databases">
        <authorList>
            <person name="Kjaerup R.B."/>
            <person name="Dalgaard T.S."/>
            <person name="Juul-Madsen H.R."/>
        </authorList>
    </citation>
    <scope>NUCLEOTIDE SEQUENCE [LARGE SCALE GENOMIC DNA]</scope>
    <source>
        <strain evidence="6">3</strain>
    </source>
</reference>
<proteinExistence type="inferred from homology"/>
<evidence type="ECO:0000313" key="7">
    <source>
        <dbReference type="Proteomes" id="UP000199169"/>
    </source>
</evidence>
<feature type="signal peptide" evidence="4">
    <location>
        <begin position="1"/>
        <end position="19"/>
    </location>
</feature>
<evidence type="ECO:0000256" key="1">
    <source>
        <dbReference type="ARBA" id="ARBA00010333"/>
    </source>
</evidence>
<evidence type="ECO:0000256" key="3">
    <source>
        <dbReference type="ARBA" id="ARBA00022729"/>
    </source>
</evidence>
<keyword evidence="7" id="KW-1185">Reference proteome</keyword>
<dbReference type="PANTHER" id="PTHR30085">
    <property type="entry name" value="AMINO ACID ABC TRANSPORTER PERMEASE"/>
    <property type="match status" value="1"/>
</dbReference>
<dbReference type="Gene3D" id="3.40.190.10">
    <property type="entry name" value="Periplasmic binding protein-like II"/>
    <property type="match status" value="2"/>
</dbReference>
<dbReference type="Proteomes" id="UP000199169">
    <property type="component" value="Unassembled WGS sequence"/>
</dbReference>
<sequence length="305" mass="33861">MRKNGFLVALACFMLMSLAADGMAQDMKQMFPTQFAGTLKAIKDSGVIHLGHRENSPPFAFLDAKGKPVGYALDLCTAVVEEIAAELEKDIRVEYRPVTPENRIDMVTSGAIDLECGSTTNTFERRKRVAFSPTIFVTGIKLLVRQSSKVRSLRDLQGKTVVVTRGTVHAEWMPKLAARQNLAINFVTGADHDESFAMLASGKADAFANDDVQLYGMVAETRTSKQYRVVGEFLTYADYALMFRRDDPQFAEVVERAFAKLSGSRTIGAIYDKWFVKPLPSGVRLNMPMSPHMEELFKVQGLQGD</sequence>
<dbReference type="CDD" id="cd13688">
    <property type="entry name" value="PBP2_GltI_DEBP"/>
    <property type="match status" value="1"/>
</dbReference>
<feature type="domain" description="Solute-binding protein family 3/N-terminal" evidence="5">
    <location>
        <begin position="47"/>
        <end position="278"/>
    </location>
</feature>
<gene>
    <name evidence="6" type="primary">gltI</name>
    <name evidence="6" type="ORF">ACCAA_660012</name>
</gene>
<dbReference type="AlphaFoldDB" id="A0A1A8XW41"/>
<evidence type="ECO:0000313" key="6">
    <source>
        <dbReference type="EMBL" id="SBT08936.1"/>
    </source>
</evidence>
<dbReference type="GO" id="GO:0005576">
    <property type="term" value="C:extracellular region"/>
    <property type="evidence" value="ECO:0007669"/>
    <property type="project" value="TreeGrafter"/>
</dbReference>
<feature type="chain" id="PRO_5008381794" evidence="4">
    <location>
        <begin position="20"/>
        <end position="305"/>
    </location>
</feature>